<dbReference type="PANTHER" id="PTHR43289">
    <property type="entry name" value="MITOGEN-ACTIVATED PROTEIN KINASE KINASE KINASE 20-RELATED"/>
    <property type="match status" value="1"/>
</dbReference>
<evidence type="ECO:0000313" key="7">
    <source>
        <dbReference type="EMBL" id="GAA2647260.1"/>
    </source>
</evidence>
<name>A0ABP6DKB7_9ACTN</name>
<evidence type="ECO:0000259" key="6">
    <source>
        <dbReference type="PROSITE" id="PS50011"/>
    </source>
</evidence>
<organism evidence="7 8">
    <name type="scientific">Nonomuraea recticatena</name>
    <dbReference type="NCBI Taxonomy" id="46178"/>
    <lineage>
        <taxon>Bacteria</taxon>
        <taxon>Bacillati</taxon>
        <taxon>Actinomycetota</taxon>
        <taxon>Actinomycetes</taxon>
        <taxon>Streptosporangiales</taxon>
        <taxon>Streptosporangiaceae</taxon>
        <taxon>Nonomuraea</taxon>
    </lineage>
</organism>
<dbReference type="InterPro" id="IPR015943">
    <property type="entry name" value="WD40/YVTN_repeat-like_dom_sf"/>
</dbReference>
<evidence type="ECO:0000256" key="1">
    <source>
        <dbReference type="ARBA" id="ARBA00022679"/>
    </source>
</evidence>
<keyword evidence="2" id="KW-0547">Nucleotide-binding</keyword>
<evidence type="ECO:0000256" key="5">
    <source>
        <dbReference type="SAM" id="Phobius"/>
    </source>
</evidence>
<dbReference type="SUPFAM" id="SSF56112">
    <property type="entry name" value="Protein kinase-like (PK-like)"/>
    <property type="match status" value="1"/>
</dbReference>
<accession>A0ABP6DKB7</accession>
<dbReference type="Gene3D" id="2.130.10.10">
    <property type="entry name" value="YVTN repeat-like/Quinoprotein amine dehydrogenase"/>
    <property type="match status" value="3"/>
</dbReference>
<dbReference type="PROSITE" id="PS50011">
    <property type="entry name" value="PROTEIN_KINASE_DOM"/>
    <property type="match status" value="1"/>
</dbReference>
<sequence length="1106" mass="117438">METRIGDYVLAGRLGSGGQGVVYDAYDPEGRRVAVKVLHTGGSRDRLAKEAAAAGRVASYCTAKVLATDLTGGRPYIVSEYVAGPSLRRAVREGRAFGGDDLHRLATAVATALTSIHDAGVVHRDLKPDNVLLGPDGPRVIDFGIARTADMSLTMTGVIAGTPSYMAPEVFTGQRAGTAADVFAWGAVMVFAATGEDPFRGETMSAVMHQVLSARPDVSALPDPVRSLVKAALAKDPEARPTARELLLALVTGSPANTTELLVAGTRTAGGVRSPGHDDPSLGALAEDAYTCLASQERQHVAPVLLRLVAMGERGATADELGPRAEPVLRAFCYMVATDDERVVLARPAIVHAWPRLREWVAAEREGLAMLAEISEAARAWDDHGRRDGDLLRGSRLEHALTWAATGRTHATLIPRERDFLQAATGLTRRQAQRRRAATAVLATLLAVAVAAAGAAVWQARLAQDQRDLATGRQVAAEAGRLRTTDPVKAMLLNVAGWRLAPDTGTKAGLIDALRAPERSVFRLPAVAGIGAIAAGGNGRLMAGVGEHGVRLHDVPSGRLTASWSWPPGQAQTPAAAAALSPSGRILVVVSQAEKATAWDARVTAWDARSGRKLRERFLGQGGELPLVRFGDHESLVALGRGTGVDFVWDTLDGRTFELNDFEAPDGPLISADGTHAAAVHLGALKLVRLPAMTAGDRVPRTCGSVAAFSPDGRGLLCADGDITSWDLATGRKTKGPYWRISGLDQMNMVGGAGLRAADEVMVGYAGDAITVWAAGKRILEHRIGGEPQAVWLEPDGATLRYQRDDTVVTLDLRPRLPVTRPSRAAGRSIPDADRAPGGRLRVSATETALRGWDSASGRPLWTHLIPAGWRVNRRTFTADGTVHVVGLQTIDYVTTPGNRLVRLDAATGRVIDDRTLASDLGHFVVAADGTTLVSPTGAMLDLRTGQKIGLGFSAVDHSVVAASPVGPLIAVSGTQGRITLWDIHRRTPLTPSLQADAETRLLAFSPDGSLVAAYGEQGWDGGVVHVWDTATMTRLAAVPLPDEHAVEHLLFTADLTLRMTTRRTVIELPTDGDRLARELCDRAGRALTPAEWERHLPGVPRRPRC</sequence>
<dbReference type="CDD" id="cd14014">
    <property type="entry name" value="STKc_PknB_like"/>
    <property type="match status" value="1"/>
</dbReference>
<evidence type="ECO:0000256" key="4">
    <source>
        <dbReference type="ARBA" id="ARBA00022840"/>
    </source>
</evidence>
<dbReference type="InterPro" id="IPR000719">
    <property type="entry name" value="Prot_kinase_dom"/>
</dbReference>
<protein>
    <recommendedName>
        <fullName evidence="6">Protein kinase domain-containing protein</fullName>
    </recommendedName>
</protein>
<dbReference type="Proteomes" id="UP001501666">
    <property type="component" value="Unassembled WGS sequence"/>
</dbReference>
<evidence type="ECO:0000313" key="8">
    <source>
        <dbReference type="Proteomes" id="UP001501666"/>
    </source>
</evidence>
<keyword evidence="1" id="KW-0808">Transferase</keyword>
<dbReference type="PANTHER" id="PTHR43289:SF34">
    <property type="entry name" value="SERINE_THREONINE-PROTEIN KINASE YBDM-RELATED"/>
    <property type="match status" value="1"/>
</dbReference>
<gene>
    <name evidence="7" type="ORF">GCM10010412_010670</name>
</gene>
<dbReference type="InterPro" id="IPR008271">
    <property type="entry name" value="Ser/Thr_kinase_AS"/>
</dbReference>
<dbReference type="Pfam" id="PF00069">
    <property type="entry name" value="Pkinase"/>
    <property type="match status" value="1"/>
</dbReference>
<dbReference type="EMBL" id="BAAATE010000002">
    <property type="protein sequence ID" value="GAA2647260.1"/>
    <property type="molecule type" value="Genomic_DNA"/>
</dbReference>
<dbReference type="PROSITE" id="PS00108">
    <property type="entry name" value="PROTEIN_KINASE_ST"/>
    <property type="match status" value="1"/>
</dbReference>
<keyword evidence="5" id="KW-0472">Membrane</keyword>
<evidence type="ECO:0000256" key="3">
    <source>
        <dbReference type="ARBA" id="ARBA00022777"/>
    </source>
</evidence>
<keyword evidence="5" id="KW-0812">Transmembrane</keyword>
<dbReference type="InterPro" id="IPR011009">
    <property type="entry name" value="Kinase-like_dom_sf"/>
</dbReference>
<keyword evidence="5" id="KW-1133">Transmembrane helix</keyword>
<proteinExistence type="predicted"/>
<keyword evidence="4" id="KW-0067">ATP-binding</keyword>
<evidence type="ECO:0000256" key="2">
    <source>
        <dbReference type="ARBA" id="ARBA00022741"/>
    </source>
</evidence>
<comment type="caution">
    <text evidence="7">The sequence shown here is derived from an EMBL/GenBank/DDBJ whole genome shotgun (WGS) entry which is preliminary data.</text>
</comment>
<dbReference type="Pfam" id="PF20703">
    <property type="entry name" value="nSTAND1"/>
    <property type="match status" value="1"/>
</dbReference>
<keyword evidence="8" id="KW-1185">Reference proteome</keyword>
<dbReference type="Gene3D" id="3.30.200.20">
    <property type="entry name" value="Phosphorylase Kinase, domain 1"/>
    <property type="match status" value="1"/>
</dbReference>
<dbReference type="SUPFAM" id="SSF50998">
    <property type="entry name" value="Quinoprotein alcohol dehydrogenase-like"/>
    <property type="match status" value="1"/>
</dbReference>
<dbReference type="InterPro" id="IPR011047">
    <property type="entry name" value="Quinoprotein_ADH-like_sf"/>
</dbReference>
<feature type="domain" description="Protein kinase" evidence="6">
    <location>
        <begin position="8"/>
        <end position="262"/>
    </location>
</feature>
<dbReference type="SMART" id="SM00220">
    <property type="entry name" value="S_TKc"/>
    <property type="match status" value="1"/>
</dbReference>
<keyword evidence="3" id="KW-0418">Kinase</keyword>
<dbReference type="Gene3D" id="1.10.510.10">
    <property type="entry name" value="Transferase(Phosphotransferase) domain 1"/>
    <property type="match status" value="1"/>
</dbReference>
<dbReference type="InterPro" id="IPR049052">
    <property type="entry name" value="nSTAND1"/>
</dbReference>
<dbReference type="RefSeq" id="WP_346143738.1">
    <property type="nucleotide sequence ID" value="NZ_BAAATE010000002.1"/>
</dbReference>
<feature type="transmembrane region" description="Helical" evidence="5">
    <location>
        <begin position="437"/>
        <end position="458"/>
    </location>
</feature>
<reference evidence="8" key="1">
    <citation type="journal article" date="2019" name="Int. J. Syst. Evol. Microbiol.">
        <title>The Global Catalogue of Microorganisms (GCM) 10K type strain sequencing project: providing services to taxonomists for standard genome sequencing and annotation.</title>
        <authorList>
            <consortium name="The Broad Institute Genomics Platform"/>
            <consortium name="The Broad Institute Genome Sequencing Center for Infectious Disease"/>
            <person name="Wu L."/>
            <person name="Ma J."/>
        </authorList>
    </citation>
    <scope>NUCLEOTIDE SEQUENCE [LARGE SCALE GENOMIC DNA]</scope>
    <source>
        <strain evidence="8">JCM 6835</strain>
    </source>
</reference>